<accession>A0A4U8ULP0</accession>
<name>A0A4U8ULP0_STECR</name>
<comment type="caution">
    <text evidence="2">The sequence shown here is derived from an EMBL/GenBank/DDBJ whole genome shotgun (WGS) entry which is preliminary data.</text>
</comment>
<proteinExistence type="predicted"/>
<sequence length="72" mass="8076">MKNNRGNTTGVDARTPGIVISFVRLFQMESTTTKVVNAEKALWRRKKKSDPSQSGQSIPPCRLQLSNRFIPS</sequence>
<dbReference type="AlphaFoldDB" id="A0A4U8ULP0"/>
<reference evidence="2 3" key="2">
    <citation type="journal article" date="2019" name="G3 (Bethesda)">
        <title>Hybrid Assembly of the Genome of the Entomopathogenic Nematode Steinernema carpocapsae Identifies the X-Chromosome.</title>
        <authorList>
            <person name="Serra L."/>
            <person name="Macchietto M."/>
            <person name="Macias-Munoz A."/>
            <person name="McGill C.J."/>
            <person name="Rodriguez I.M."/>
            <person name="Rodriguez B."/>
            <person name="Murad R."/>
            <person name="Mortazavi A."/>
        </authorList>
    </citation>
    <scope>NUCLEOTIDE SEQUENCE [LARGE SCALE GENOMIC DNA]</scope>
    <source>
        <strain evidence="2 3">ALL</strain>
    </source>
</reference>
<evidence type="ECO:0000313" key="3">
    <source>
        <dbReference type="Proteomes" id="UP000298663"/>
    </source>
</evidence>
<evidence type="ECO:0000256" key="1">
    <source>
        <dbReference type="SAM" id="MobiDB-lite"/>
    </source>
</evidence>
<dbReference type="Proteomes" id="UP000298663">
    <property type="component" value="Unassembled WGS sequence"/>
</dbReference>
<protein>
    <submittedName>
        <fullName evidence="2">Uncharacterized protein</fullName>
    </submittedName>
</protein>
<reference evidence="2 3" key="1">
    <citation type="journal article" date="2015" name="Genome Biol.">
        <title>Comparative genomics of Steinernema reveals deeply conserved gene regulatory networks.</title>
        <authorList>
            <person name="Dillman A.R."/>
            <person name="Macchietto M."/>
            <person name="Porter C.F."/>
            <person name="Rogers A."/>
            <person name="Williams B."/>
            <person name="Antoshechkin I."/>
            <person name="Lee M.M."/>
            <person name="Goodwin Z."/>
            <person name="Lu X."/>
            <person name="Lewis E.E."/>
            <person name="Goodrich-Blair H."/>
            <person name="Stock S.P."/>
            <person name="Adams B.J."/>
            <person name="Sternberg P.W."/>
            <person name="Mortazavi A."/>
        </authorList>
    </citation>
    <scope>NUCLEOTIDE SEQUENCE [LARGE SCALE GENOMIC DNA]</scope>
    <source>
        <strain evidence="2 3">ALL</strain>
    </source>
</reference>
<feature type="region of interest" description="Disordered" evidence="1">
    <location>
        <begin position="43"/>
        <end position="72"/>
    </location>
</feature>
<keyword evidence="3" id="KW-1185">Reference proteome</keyword>
<evidence type="ECO:0000313" key="2">
    <source>
        <dbReference type="EMBL" id="TMS33085.1"/>
    </source>
</evidence>
<organism evidence="2 3">
    <name type="scientific">Steinernema carpocapsae</name>
    <name type="common">Entomopathogenic nematode</name>
    <dbReference type="NCBI Taxonomy" id="34508"/>
    <lineage>
        <taxon>Eukaryota</taxon>
        <taxon>Metazoa</taxon>
        <taxon>Ecdysozoa</taxon>
        <taxon>Nematoda</taxon>
        <taxon>Chromadorea</taxon>
        <taxon>Rhabditida</taxon>
        <taxon>Tylenchina</taxon>
        <taxon>Panagrolaimomorpha</taxon>
        <taxon>Strongyloidoidea</taxon>
        <taxon>Steinernematidae</taxon>
        <taxon>Steinernema</taxon>
    </lineage>
</organism>
<gene>
    <name evidence="2" type="ORF">L596_000861</name>
</gene>
<dbReference type="EMBL" id="AZBU02000001">
    <property type="protein sequence ID" value="TMS33085.1"/>
    <property type="molecule type" value="Genomic_DNA"/>
</dbReference>